<proteinExistence type="predicted"/>
<sequence length="412" mass="47559">MLQVNFVRKFYENLVPTCTLYDIDCPDISFRKFTEDGKYLISFSRNHPELIVCRPSWLSFSCKCKDSDYCALPPKAQRFDSFFTQLYTISLGATNELICKDFFLYLESQEFGLFATSTAHTHDAPISHGAVSGVPSIERITFYLVRLEDGIVLDEKVFCNDFINLAHSMGVFLYDDLLCILSLRYQAIHILQVLDSGHLVDVPEGSSFLSGIKQRLLSYIFRKHWNEEADPTLVQFLDRHHLLIKFGSVDGGVSRSTDQHPSFFAVYNMETTEIITFYQNSAEELYYLFEQFYDHFHVSSRTSLHAKFTSSHSNNIHVLDQLWLSKNKASSFSQLISAADRHRHSTEHPIKFISRRQPNILKFKIKLGPEEGSSDAHAKRISSFLFHPYLPLAMSIQQTFMQPTVVNIHFRR</sequence>
<dbReference type="Pfam" id="PF09737">
    <property type="entry name" value="Det1"/>
    <property type="match status" value="3"/>
</dbReference>
<dbReference type="GO" id="GO:1990756">
    <property type="term" value="F:ubiquitin-like ligase-substrate adaptor activity"/>
    <property type="evidence" value="ECO:0007669"/>
    <property type="project" value="TreeGrafter"/>
</dbReference>
<dbReference type="PANTHER" id="PTHR13374:SF3">
    <property type="entry name" value="DET1 HOMOLOG"/>
    <property type="match status" value="1"/>
</dbReference>
<dbReference type="OrthoDB" id="18339at2759"/>
<reference evidence="1 2" key="1">
    <citation type="journal article" date="2017" name="Nature">
        <title>The Apostasia genome and the evolution of orchids.</title>
        <authorList>
            <person name="Zhang G.Q."/>
            <person name="Liu K.W."/>
            <person name="Li Z."/>
            <person name="Lohaus R."/>
            <person name="Hsiao Y.Y."/>
            <person name="Niu S.C."/>
            <person name="Wang J.Y."/>
            <person name="Lin Y.C."/>
            <person name="Xu Q."/>
            <person name="Chen L.J."/>
            <person name="Yoshida K."/>
            <person name="Fujiwara S."/>
            <person name="Wang Z.W."/>
            <person name="Zhang Y.Q."/>
            <person name="Mitsuda N."/>
            <person name="Wang M."/>
            <person name="Liu G.H."/>
            <person name="Pecoraro L."/>
            <person name="Huang H.X."/>
            <person name="Xiao X.J."/>
            <person name="Lin M."/>
            <person name="Wu X.Y."/>
            <person name="Wu W.L."/>
            <person name="Chen Y.Y."/>
            <person name="Chang S.B."/>
            <person name="Sakamoto S."/>
            <person name="Ohme-Takagi M."/>
            <person name="Yagi M."/>
            <person name="Zeng S.J."/>
            <person name="Shen C.Y."/>
            <person name="Yeh C.M."/>
            <person name="Luo Y.B."/>
            <person name="Tsai W.C."/>
            <person name="Van de Peer Y."/>
            <person name="Liu Z.J."/>
        </authorList>
    </citation>
    <scope>NUCLEOTIDE SEQUENCE [LARGE SCALE GENOMIC DNA]</scope>
    <source>
        <strain evidence="2">cv. Shenzhen</strain>
        <tissue evidence="1">Stem</tissue>
    </source>
</reference>
<dbReference type="AlphaFoldDB" id="A0A2I0A3S2"/>
<organism evidence="1 2">
    <name type="scientific">Apostasia shenzhenica</name>
    <dbReference type="NCBI Taxonomy" id="1088818"/>
    <lineage>
        <taxon>Eukaryota</taxon>
        <taxon>Viridiplantae</taxon>
        <taxon>Streptophyta</taxon>
        <taxon>Embryophyta</taxon>
        <taxon>Tracheophyta</taxon>
        <taxon>Spermatophyta</taxon>
        <taxon>Magnoliopsida</taxon>
        <taxon>Liliopsida</taxon>
        <taxon>Asparagales</taxon>
        <taxon>Orchidaceae</taxon>
        <taxon>Apostasioideae</taxon>
        <taxon>Apostasia</taxon>
    </lineage>
</organism>
<dbReference type="GO" id="GO:0031625">
    <property type="term" value="F:ubiquitin protein ligase binding"/>
    <property type="evidence" value="ECO:0007669"/>
    <property type="project" value="TreeGrafter"/>
</dbReference>
<dbReference type="GO" id="GO:0032436">
    <property type="term" value="P:positive regulation of proteasomal ubiquitin-dependent protein catabolic process"/>
    <property type="evidence" value="ECO:0007669"/>
    <property type="project" value="TreeGrafter"/>
</dbReference>
<name>A0A2I0A3S2_9ASPA</name>
<evidence type="ECO:0000313" key="2">
    <source>
        <dbReference type="Proteomes" id="UP000236161"/>
    </source>
</evidence>
<dbReference type="GO" id="GO:0016567">
    <property type="term" value="P:protein ubiquitination"/>
    <property type="evidence" value="ECO:0007669"/>
    <property type="project" value="TreeGrafter"/>
</dbReference>
<dbReference type="STRING" id="1088818.A0A2I0A3S2"/>
<keyword evidence="2" id="KW-1185">Reference proteome</keyword>
<evidence type="ECO:0000313" key="1">
    <source>
        <dbReference type="EMBL" id="PKA50201.1"/>
    </source>
</evidence>
<dbReference type="PANTHER" id="PTHR13374">
    <property type="entry name" value="DET1 HOMOLOG DE-ETIOLATED-1 HOMOLOG"/>
    <property type="match status" value="1"/>
</dbReference>
<dbReference type="InterPro" id="IPR019138">
    <property type="entry name" value="De-etiolated_protein_1_Det1"/>
</dbReference>
<gene>
    <name evidence="1" type="primary">DET1</name>
    <name evidence="1" type="ORF">AXF42_Ash017793</name>
</gene>
<dbReference type="Proteomes" id="UP000236161">
    <property type="component" value="Unassembled WGS sequence"/>
</dbReference>
<protein>
    <submittedName>
        <fullName evidence="1">Light-mediated development protein DET1</fullName>
    </submittedName>
</protein>
<accession>A0A2I0A3S2</accession>
<dbReference type="EMBL" id="KZ452027">
    <property type="protein sequence ID" value="PKA50201.1"/>
    <property type="molecule type" value="Genomic_DNA"/>
</dbReference>
<dbReference type="GO" id="GO:0005634">
    <property type="term" value="C:nucleus"/>
    <property type="evidence" value="ECO:0007669"/>
    <property type="project" value="TreeGrafter"/>
</dbReference>
<dbReference type="GO" id="GO:0031461">
    <property type="term" value="C:cullin-RING ubiquitin ligase complex"/>
    <property type="evidence" value="ECO:0007669"/>
    <property type="project" value="TreeGrafter"/>
</dbReference>